<proteinExistence type="predicted"/>
<feature type="domain" description="F-box protein AT5G49610-like beta-propeller" evidence="3">
    <location>
        <begin position="109"/>
        <end position="385"/>
    </location>
</feature>
<organism evidence="4 5">
    <name type="scientific">Urochloa decumbens</name>
    <dbReference type="NCBI Taxonomy" id="240449"/>
    <lineage>
        <taxon>Eukaryota</taxon>
        <taxon>Viridiplantae</taxon>
        <taxon>Streptophyta</taxon>
        <taxon>Embryophyta</taxon>
        <taxon>Tracheophyta</taxon>
        <taxon>Spermatophyta</taxon>
        <taxon>Magnoliopsida</taxon>
        <taxon>Liliopsida</taxon>
        <taxon>Poales</taxon>
        <taxon>Poaceae</taxon>
        <taxon>PACMAD clade</taxon>
        <taxon>Panicoideae</taxon>
        <taxon>Panicodae</taxon>
        <taxon>Paniceae</taxon>
        <taxon>Melinidinae</taxon>
        <taxon>Urochloa</taxon>
    </lineage>
</organism>
<dbReference type="SUPFAM" id="SSF81383">
    <property type="entry name" value="F-box domain"/>
    <property type="match status" value="1"/>
</dbReference>
<dbReference type="PANTHER" id="PTHR32133:SF386">
    <property type="entry name" value="F-BOX DOMAIN-CONTAINING PROTEIN"/>
    <property type="match status" value="1"/>
</dbReference>
<keyword evidence="5" id="KW-1185">Reference proteome</keyword>
<gene>
    <name evidence="4" type="ORF">URODEC1_LOCUS106860</name>
</gene>
<sequence length="424" mass="47206">MGPPPSPPSELMEELVEEVLLRFPPDDPASLVRAALVCRLWRRLVSAAAFRRRFLEFHRRPTLLGILCDGQNEPFPDEDEYGMLPTACFVPTSSFRPARAAGHYGQRAIDARHGRVLLHHVPSESGSLRTPCRVDLSVWDPITDEQRVLPSLPVHMFRNPRSWNAAVLCAATASGGTGCDHLDCHRKPFMVVFMGIKNSRMFACIYASDKASAWSEVAITDLHCNYFEPAPGVLVGNTLHFLAYSGYAIANYDMATCAISVLHLPWEFRYPNIMLVTTEDGRLGLANMDGKYKLCLWSMEVDNNKDATFVPTSRVINLEKLVDNNKDATLVPSRVIDLEKLLPVNALKVSLYLSGFAEGARLIFVWTFDGLYSIDMMSKQVKKVSGCYALDVVPYLSFHTSELEATSTCDGPPTDQERASFPIA</sequence>
<dbReference type="EMBL" id="OZ075117">
    <property type="protein sequence ID" value="CAL5077888.1"/>
    <property type="molecule type" value="Genomic_DNA"/>
</dbReference>
<dbReference type="AlphaFoldDB" id="A0ABC9FLE7"/>
<evidence type="ECO:0000313" key="5">
    <source>
        <dbReference type="Proteomes" id="UP001497457"/>
    </source>
</evidence>
<dbReference type="InterPro" id="IPR036047">
    <property type="entry name" value="F-box-like_dom_sf"/>
</dbReference>
<evidence type="ECO:0008006" key="6">
    <source>
        <dbReference type="Google" id="ProtNLM"/>
    </source>
</evidence>
<evidence type="ECO:0000256" key="1">
    <source>
        <dbReference type="SAM" id="MobiDB-lite"/>
    </source>
</evidence>
<dbReference type="Pfam" id="PF00646">
    <property type="entry name" value="F-box"/>
    <property type="match status" value="1"/>
</dbReference>
<dbReference type="Gene3D" id="1.20.1280.50">
    <property type="match status" value="1"/>
</dbReference>
<dbReference type="CDD" id="cd09917">
    <property type="entry name" value="F-box_SF"/>
    <property type="match status" value="1"/>
</dbReference>
<evidence type="ECO:0000259" key="3">
    <source>
        <dbReference type="Pfam" id="PF23635"/>
    </source>
</evidence>
<evidence type="ECO:0000313" key="4">
    <source>
        <dbReference type="EMBL" id="CAL5077888.1"/>
    </source>
</evidence>
<dbReference type="InterPro" id="IPR001810">
    <property type="entry name" value="F-box_dom"/>
</dbReference>
<feature type="domain" description="F-box" evidence="2">
    <location>
        <begin position="13"/>
        <end position="47"/>
    </location>
</feature>
<protein>
    <recommendedName>
        <fullName evidence="6">F-box domain-containing protein</fullName>
    </recommendedName>
</protein>
<evidence type="ECO:0000259" key="2">
    <source>
        <dbReference type="Pfam" id="PF00646"/>
    </source>
</evidence>
<dbReference type="Pfam" id="PF23635">
    <property type="entry name" value="Beta-prop_AT5G49610-like"/>
    <property type="match status" value="1"/>
</dbReference>
<reference evidence="5" key="1">
    <citation type="submission" date="2024-06" db="EMBL/GenBank/DDBJ databases">
        <authorList>
            <person name="Ryan C."/>
        </authorList>
    </citation>
    <scope>NUCLEOTIDE SEQUENCE [LARGE SCALE GENOMIC DNA]</scope>
</reference>
<feature type="region of interest" description="Disordered" evidence="1">
    <location>
        <begin position="405"/>
        <end position="424"/>
    </location>
</feature>
<reference evidence="4 5" key="2">
    <citation type="submission" date="2024-10" db="EMBL/GenBank/DDBJ databases">
        <authorList>
            <person name="Ryan C."/>
        </authorList>
    </citation>
    <scope>NUCLEOTIDE SEQUENCE [LARGE SCALE GENOMIC DNA]</scope>
</reference>
<dbReference type="InterPro" id="IPR056594">
    <property type="entry name" value="AT5G49610-like_b-prop"/>
</dbReference>
<accession>A0ABC9FLE7</accession>
<name>A0ABC9FLE7_9POAL</name>
<dbReference type="Proteomes" id="UP001497457">
    <property type="component" value="Chromosome 7b"/>
</dbReference>
<dbReference type="PANTHER" id="PTHR32133">
    <property type="entry name" value="OS07G0120400 PROTEIN"/>
    <property type="match status" value="1"/>
</dbReference>